<comment type="caution">
    <text evidence="6">The sequence shown here is derived from an EMBL/GenBank/DDBJ whole genome shotgun (WGS) entry which is preliminary data.</text>
</comment>
<keyword evidence="1" id="KW-0678">Repressor</keyword>
<dbReference type="HAMAP" id="MF_00081">
    <property type="entry name" value="HrcA"/>
    <property type="match status" value="1"/>
</dbReference>
<dbReference type="PANTHER" id="PTHR34824">
    <property type="entry name" value="HEAT-INDUCIBLE TRANSCRIPTION REPRESSOR HRCA"/>
    <property type="match status" value="1"/>
</dbReference>
<protein>
    <recommendedName>
        <fullName evidence="5">Heat-inducible transcription repressor HrcA C-terminal domain-containing protein</fullName>
    </recommendedName>
</protein>
<evidence type="ECO:0000256" key="3">
    <source>
        <dbReference type="ARBA" id="ARBA00023016"/>
    </source>
</evidence>
<dbReference type="GO" id="GO:0003677">
    <property type="term" value="F:DNA binding"/>
    <property type="evidence" value="ECO:0007669"/>
    <property type="project" value="InterPro"/>
</dbReference>
<dbReference type="InterPro" id="IPR036388">
    <property type="entry name" value="WH-like_DNA-bd_sf"/>
</dbReference>
<dbReference type="InterPro" id="IPR002571">
    <property type="entry name" value="HrcA"/>
</dbReference>
<dbReference type="SUPFAM" id="SSF55781">
    <property type="entry name" value="GAF domain-like"/>
    <property type="match status" value="1"/>
</dbReference>
<keyword evidence="4" id="KW-0804">Transcription</keyword>
<evidence type="ECO:0000256" key="2">
    <source>
        <dbReference type="ARBA" id="ARBA00023015"/>
    </source>
</evidence>
<evidence type="ECO:0000313" key="6">
    <source>
        <dbReference type="EMBL" id="KKK90318.1"/>
    </source>
</evidence>
<evidence type="ECO:0000256" key="4">
    <source>
        <dbReference type="ARBA" id="ARBA00023163"/>
    </source>
</evidence>
<dbReference type="Gene3D" id="1.10.10.10">
    <property type="entry name" value="Winged helix-like DNA-binding domain superfamily/Winged helix DNA-binding domain"/>
    <property type="match status" value="1"/>
</dbReference>
<dbReference type="SUPFAM" id="SSF46785">
    <property type="entry name" value="Winged helix' DNA-binding domain"/>
    <property type="match status" value="1"/>
</dbReference>
<organism evidence="6">
    <name type="scientific">marine sediment metagenome</name>
    <dbReference type="NCBI Taxonomy" id="412755"/>
    <lineage>
        <taxon>unclassified sequences</taxon>
        <taxon>metagenomes</taxon>
        <taxon>ecological metagenomes</taxon>
    </lineage>
</organism>
<gene>
    <name evidence="6" type="ORF">LCGC14_2724200</name>
</gene>
<sequence>MAVLSDRQKQLLKAVVEEYISTAEPVGSEVIVEKYSLGVSPATVRNEMVFLTKDGFLKQPHTSSGRIPTPTGLKFYIKELMKEQEVSVKDEVSIKEHLWDHRFHLHRLLKQATRELAEKTGSLAIATTEEGDLYQSGAYTILDMPEFYDIDLTKTILMLADRNEMINEILDRAVINEPVSVLLGDDLGSEYLEYCGFVFAPFGAGKKNAGVIGVLGPSRMAYSQVMPQVRYFGDLLTELVNNW</sequence>
<proteinExistence type="inferred from homology"/>
<reference evidence="6" key="1">
    <citation type="journal article" date="2015" name="Nature">
        <title>Complex archaea that bridge the gap between prokaryotes and eukaryotes.</title>
        <authorList>
            <person name="Spang A."/>
            <person name="Saw J.H."/>
            <person name="Jorgensen S.L."/>
            <person name="Zaremba-Niedzwiedzka K."/>
            <person name="Martijn J."/>
            <person name="Lind A.E."/>
            <person name="van Eijk R."/>
            <person name="Schleper C."/>
            <person name="Guy L."/>
            <person name="Ettema T.J."/>
        </authorList>
    </citation>
    <scope>NUCLEOTIDE SEQUENCE</scope>
</reference>
<dbReference type="InterPro" id="IPR021153">
    <property type="entry name" value="HrcA_C"/>
</dbReference>
<feature type="domain" description="Heat-inducible transcription repressor HrcA C-terminal" evidence="5">
    <location>
        <begin position="104"/>
        <end position="226"/>
    </location>
</feature>
<keyword evidence="2" id="KW-0805">Transcription regulation</keyword>
<dbReference type="InterPro" id="IPR029016">
    <property type="entry name" value="GAF-like_dom_sf"/>
</dbReference>
<evidence type="ECO:0000259" key="5">
    <source>
        <dbReference type="Pfam" id="PF01628"/>
    </source>
</evidence>
<dbReference type="Pfam" id="PF01628">
    <property type="entry name" value="HrcA"/>
    <property type="match status" value="1"/>
</dbReference>
<dbReference type="AlphaFoldDB" id="A0A0F8Z991"/>
<dbReference type="PANTHER" id="PTHR34824:SF1">
    <property type="entry name" value="HEAT-INDUCIBLE TRANSCRIPTION REPRESSOR HRCA"/>
    <property type="match status" value="1"/>
</dbReference>
<accession>A0A0F8Z991</accession>
<name>A0A0F8Z991_9ZZZZ</name>
<keyword evidence="3" id="KW-0346">Stress response</keyword>
<dbReference type="InterPro" id="IPR036390">
    <property type="entry name" value="WH_DNA-bd_sf"/>
</dbReference>
<dbReference type="Gene3D" id="3.30.450.40">
    <property type="match status" value="1"/>
</dbReference>
<evidence type="ECO:0000256" key="1">
    <source>
        <dbReference type="ARBA" id="ARBA00022491"/>
    </source>
</evidence>
<dbReference type="GO" id="GO:0045892">
    <property type="term" value="P:negative regulation of DNA-templated transcription"/>
    <property type="evidence" value="ECO:0007669"/>
    <property type="project" value="TreeGrafter"/>
</dbReference>
<dbReference type="EMBL" id="LAZR01049154">
    <property type="protein sequence ID" value="KKK90318.1"/>
    <property type="molecule type" value="Genomic_DNA"/>
</dbReference>